<protein>
    <submittedName>
        <fullName evidence="1">Uncharacterized protein</fullName>
    </submittedName>
</protein>
<gene>
    <name evidence="1" type="ORF">KsCSTR_33150</name>
</gene>
<evidence type="ECO:0000313" key="1">
    <source>
        <dbReference type="EMBL" id="QII12694.1"/>
    </source>
</evidence>
<sequence length="152" mass="17859">MRLREEGRCEGEEFKLTPKTTYRRSLSKIGDLKTAFLVCFSFFGYNYILNNRLSKVREQIIKYDDTIIDRYSIPSDEKIKDKYALFLLNNPVSSIAVKIDKVTILLPWFDSPEDIYNFFANNYATKNSITFSGNRLSWPATLEMRLDFFKCT</sequence>
<dbReference type="Proteomes" id="UP000501926">
    <property type="component" value="Chromosome"/>
</dbReference>
<reference evidence="1 2" key="1">
    <citation type="submission" date="2020-02" db="EMBL/GenBank/DDBJ databases">
        <title>Newly sequenced genome of strain CSTR1 showed variability in Candidatus Kuenenia stuttgartiensis genomes.</title>
        <authorList>
            <person name="Ding C."/>
            <person name="Adrian L."/>
        </authorList>
    </citation>
    <scope>NUCLEOTIDE SEQUENCE [LARGE SCALE GENOMIC DNA]</scope>
    <source>
        <strain evidence="1 2">CSTR1</strain>
    </source>
</reference>
<dbReference type="RefSeq" id="WP_164995164.1">
    <property type="nucleotide sequence ID" value="NZ_CP049055.1"/>
</dbReference>
<name>A0A6G7GTL3_KUEST</name>
<accession>A0A6G7GTL3</accession>
<organism evidence="1 2">
    <name type="scientific">Kuenenia stuttgartiensis</name>
    <dbReference type="NCBI Taxonomy" id="174633"/>
    <lineage>
        <taxon>Bacteria</taxon>
        <taxon>Pseudomonadati</taxon>
        <taxon>Planctomycetota</taxon>
        <taxon>Candidatus Brocadiia</taxon>
        <taxon>Candidatus Brocadiales</taxon>
        <taxon>Candidatus Brocadiaceae</taxon>
        <taxon>Candidatus Kuenenia</taxon>
    </lineage>
</organism>
<evidence type="ECO:0000313" key="2">
    <source>
        <dbReference type="Proteomes" id="UP000501926"/>
    </source>
</evidence>
<proteinExistence type="predicted"/>
<dbReference type="AlphaFoldDB" id="A0A6G7GTL3"/>
<dbReference type="EMBL" id="CP049055">
    <property type="protein sequence ID" value="QII12694.1"/>
    <property type="molecule type" value="Genomic_DNA"/>
</dbReference>